<keyword evidence="2 11" id="KW-0808">Transferase</keyword>
<dbReference type="STRING" id="90262.A0A1X2IJX4"/>
<dbReference type="PANTHER" id="PTHR22883:SF43">
    <property type="entry name" value="PALMITOYLTRANSFERASE APP"/>
    <property type="match status" value="1"/>
</dbReference>
<evidence type="ECO:0000256" key="4">
    <source>
        <dbReference type="ARBA" id="ARBA00022989"/>
    </source>
</evidence>
<dbReference type="PANTHER" id="PTHR22883">
    <property type="entry name" value="ZINC FINGER DHHC DOMAIN CONTAINING PROTEIN"/>
    <property type="match status" value="1"/>
</dbReference>
<evidence type="ECO:0000313" key="14">
    <source>
        <dbReference type="Proteomes" id="UP000193560"/>
    </source>
</evidence>
<dbReference type="InterPro" id="IPR039859">
    <property type="entry name" value="PFA4/ZDH16/20/ERF2-like"/>
</dbReference>
<evidence type="ECO:0000256" key="2">
    <source>
        <dbReference type="ARBA" id="ARBA00022679"/>
    </source>
</evidence>
<proteinExistence type="inferred from homology"/>
<feature type="transmembrane region" description="Helical" evidence="11">
    <location>
        <begin position="319"/>
        <end position="343"/>
    </location>
</feature>
<evidence type="ECO:0000256" key="6">
    <source>
        <dbReference type="ARBA" id="ARBA00023139"/>
    </source>
</evidence>
<keyword evidence="5 11" id="KW-0472">Membrane</keyword>
<keyword evidence="7" id="KW-0449">Lipoprotein</keyword>
<comment type="catalytic activity">
    <reaction evidence="10 11">
        <text>L-cysteinyl-[protein] + hexadecanoyl-CoA = S-hexadecanoyl-L-cysteinyl-[protein] + CoA</text>
        <dbReference type="Rhea" id="RHEA:36683"/>
        <dbReference type="Rhea" id="RHEA-COMP:10131"/>
        <dbReference type="Rhea" id="RHEA-COMP:11032"/>
        <dbReference type="ChEBI" id="CHEBI:29950"/>
        <dbReference type="ChEBI" id="CHEBI:57287"/>
        <dbReference type="ChEBI" id="CHEBI:57379"/>
        <dbReference type="ChEBI" id="CHEBI:74151"/>
        <dbReference type="EC" id="2.3.1.225"/>
    </reaction>
</comment>
<keyword evidence="8 11" id="KW-0012">Acyltransferase</keyword>
<keyword evidence="4 11" id="KW-1133">Transmembrane helix</keyword>
<evidence type="ECO:0000256" key="5">
    <source>
        <dbReference type="ARBA" id="ARBA00023136"/>
    </source>
</evidence>
<evidence type="ECO:0000256" key="11">
    <source>
        <dbReference type="RuleBase" id="RU079119"/>
    </source>
</evidence>
<dbReference type="EMBL" id="MCGE01000009">
    <property type="protein sequence ID" value="ORZ17817.1"/>
    <property type="molecule type" value="Genomic_DNA"/>
</dbReference>
<sequence>MSPAIDNKFEHCSFGTVTPATPTMTTTHSLLAKGNRHSSPPSPRPSTYMLVRKTPRPISSIEQFDFKAMPESHITVPMSPPPTTCQSPSSSDLNIVSSVSTSDTSASAILVKQPRDHHEKSSRQALDTPCPTTEFITELAEEDIDDHHHPQRRRQRNYHSFPGNYIFFCDGRLMTNRTYWTFFITCVLVVAPSILFGIFTCPFLWSNIHPMIPLMFAYMFLLAVASMLKASWTDPGVLPRGLDPFFDDQSSISTRQPMPADRYVTIKDKTWYLKYCTTCHIYRPPRASHCRQCNNCVENEDHHCIWLNNCIGKRNYRPFFTFIVTCSIMAIYIIVFTVVHLLMAAQRIQPDINFDLVFQTAPVSFVLAIVGFFLLWMVGGLTLYHCHLIWKGLTTHEKLRFTLWDDVPQPNPYAMTSPIMNIIHILCRPQPKSHLRRRKYPDTP</sequence>
<accession>A0A1X2IJX4</accession>
<dbReference type="GO" id="GO:0019706">
    <property type="term" value="F:protein-cysteine S-palmitoyltransferase activity"/>
    <property type="evidence" value="ECO:0007669"/>
    <property type="project" value="UniProtKB-EC"/>
</dbReference>
<dbReference type="Pfam" id="PF01529">
    <property type="entry name" value="DHHC"/>
    <property type="match status" value="1"/>
</dbReference>
<comment type="similarity">
    <text evidence="9">Belongs to the DHHC palmitoyltransferase family. ERF2/ZDHHC9 subfamily.</text>
</comment>
<dbReference type="GO" id="GO:0005783">
    <property type="term" value="C:endoplasmic reticulum"/>
    <property type="evidence" value="ECO:0007669"/>
    <property type="project" value="TreeGrafter"/>
</dbReference>
<evidence type="ECO:0000256" key="1">
    <source>
        <dbReference type="ARBA" id="ARBA00004127"/>
    </source>
</evidence>
<comment type="domain">
    <text evidence="11">The DHHC domain is required for palmitoyltransferase activity.</text>
</comment>
<evidence type="ECO:0000259" key="12">
    <source>
        <dbReference type="Pfam" id="PF01529"/>
    </source>
</evidence>
<dbReference type="PROSITE" id="PS50216">
    <property type="entry name" value="DHHC"/>
    <property type="match status" value="1"/>
</dbReference>
<dbReference type="InterPro" id="IPR001594">
    <property type="entry name" value="Palmitoyltrfase_DHHC"/>
</dbReference>
<comment type="subcellular location">
    <subcellularLocation>
        <location evidence="1">Endomembrane system</location>
        <topology evidence="1">Multi-pass membrane protein</topology>
    </subcellularLocation>
</comment>
<keyword evidence="3 11" id="KW-0812">Transmembrane</keyword>
<feature type="transmembrane region" description="Helical" evidence="11">
    <location>
        <begin position="211"/>
        <end position="230"/>
    </location>
</feature>
<name>A0A1X2IJX4_9FUNG</name>
<feature type="transmembrane region" description="Helical" evidence="11">
    <location>
        <begin position="182"/>
        <end position="205"/>
    </location>
</feature>
<evidence type="ECO:0000256" key="9">
    <source>
        <dbReference type="ARBA" id="ARBA00023463"/>
    </source>
</evidence>
<feature type="transmembrane region" description="Helical" evidence="11">
    <location>
        <begin position="363"/>
        <end position="384"/>
    </location>
</feature>
<keyword evidence="14" id="KW-1185">Reference proteome</keyword>
<dbReference type="AlphaFoldDB" id="A0A1X2IJX4"/>
<dbReference type="GO" id="GO:0006612">
    <property type="term" value="P:protein targeting to membrane"/>
    <property type="evidence" value="ECO:0007669"/>
    <property type="project" value="TreeGrafter"/>
</dbReference>
<comment type="caution">
    <text evidence="13">The sequence shown here is derived from an EMBL/GenBank/DDBJ whole genome shotgun (WGS) entry which is preliminary data.</text>
</comment>
<dbReference type="Proteomes" id="UP000193560">
    <property type="component" value="Unassembled WGS sequence"/>
</dbReference>
<keyword evidence="6" id="KW-0564">Palmitate</keyword>
<dbReference type="EC" id="2.3.1.225" evidence="11"/>
<evidence type="ECO:0000313" key="13">
    <source>
        <dbReference type="EMBL" id="ORZ17817.1"/>
    </source>
</evidence>
<evidence type="ECO:0000256" key="3">
    <source>
        <dbReference type="ARBA" id="ARBA00022692"/>
    </source>
</evidence>
<gene>
    <name evidence="13" type="ORF">BCR42DRAFT_412576</name>
</gene>
<protein>
    <recommendedName>
        <fullName evidence="11">Palmitoyltransferase</fullName>
        <ecNumber evidence="11">2.3.1.225</ecNumber>
    </recommendedName>
</protein>
<dbReference type="GO" id="GO:0005794">
    <property type="term" value="C:Golgi apparatus"/>
    <property type="evidence" value="ECO:0007669"/>
    <property type="project" value="TreeGrafter"/>
</dbReference>
<evidence type="ECO:0000256" key="7">
    <source>
        <dbReference type="ARBA" id="ARBA00023288"/>
    </source>
</evidence>
<reference evidence="13 14" key="1">
    <citation type="submission" date="2016-07" db="EMBL/GenBank/DDBJ databases">
        <title>Pervasive Adenine N6-methylation of Active Genes in Fungi.</title>
        <authorList>
            <consortium name="DOE Joint Genome Institute"/>
            <person name="Mondo S.J."/>
            <person name="Dannebaum R.O."/>
            <person name="Kuo R.C."/>
            <person name="Labutti K."/>
            <person name="Haridas S."/>
            <person name="Kuo A."/>
            <person name="Salamov A."/>
            <person name="Ahrendt S.R."/>
            <person name="Lipzen A."/>
            <person name="Sullivan W."/>
            <person name="Andreopoulos W.B."/>
            <person name="Clum A."/>
            <person name="Lindquist E."/>
            <person name="Daum C."/>
            <person name="Ramamoorthy G.K."/>
            <person name="Gryganskyi A."/>
            <person name="Culley D."/>
            <person name="Magnuson J.K."/>
            <person name="James T.Y."/>
            <person name="O'Malley M.A."/>
            <person name="Stajich J.E."/>
            <person name="Spatafora J.W."/>
            <person name="Visel A."/>
            <person name="Grigoriev I.V."/>
        </authorList>
    </citation>
    <scope>NUCLEOTIDE SEQUENCE [LARGE SCALE GENOMIC DNA]</scope>
    <source>
        <strain evidence="13 14">NRRL 1336</strain>
    </source>
</reference>
<organism evidence="13 14">
    <name type="scientific">Absidia repens</name>
    <dbReference type="NCBI Taxonomy" id="90262"/>
    <lineage>
        <taxon>Eukaryota</taxon>
        <taxon>Fungi</taxon>
        <taxon>Fungi incertae sedis</taxon>
        <taxon>Mucoromycota</taxon>
        <taxon>Mucoromycotina</taxon>
        <taxon>Mucoromycetes</taxon>
        <taxon>Mucorales</taxon>
        <taxon>Cunninghamellaceae</taxon>
        <taxon>Absidia</taxon>
    </lineage>
</organism>
<evidence type="ECO:0000256" key="8">
    <source>
        <dbReference type="ARBA" id="ARBA00023315"/>
    </source>
</evidence>
<feature type="domain" description="Palmitoyltransferase DHHC" evidence="12">
    <location>
        <begin position="273"/>
        <end position="400"/>
    </location>
</feature>
<dbReference type="OrthoDB" id="9909019at2759"/>
<evidence type="ECO:0000256" key="10">
    <source>
        <dbReference type="ARBA" id="ARBA00048048"/>
    </source>
</evidence>